<feature type="compositionally biased region" description="Basic residues" evidence="2">
    <location>
        <begin position="652"/>
        <end position="663"/>
    </location>
</feature>
<feature type="compositionally biased region" description="Basic and acidic residues" evidence="2">
    <location>
        <begin position="446"/>
        <end position="455"/>
    </location>
</feature>
<feature type="compositionally biased region" description="Polar residues" evidence="2">
    <location>
        <begin position="85"/>
        <end position="96"/>
    </location>
</feature>
<feature type="compositionally biased region" description="Low complexity" evidence="2">
    <location>
        <begin position="20"/>
        <end position="36"/>
    </location>
</feature>
<dbReference type="AlphaFoldDB" id="A0A550CDW3"/>
<accession>A0A550CDW3</accession>
<keyword evidence="4" id="KW-1185">Reference proteome</keyword>
<evidence type="ECO:0000256" key="1">
    <source>
        <dbReference type="SAM" id="Coils"/>
    </source>
</evidence>
<proteinExistence type="predicted"/>
<feature type="region of interest" description="Disordered" evidence="2">
    <location>
        <begin position="597"/>
        <end position="796"/>
    </location>
</feature>
<feature type="region of interest" description="Disordered" evidence="2">
    <location>
        <begin position="20"/>
        <end position="43"/>
    </location>
</feature>
<protein>
    <submittedName>
        <fullName evidence="3">Uncharacterized protein</fullName>
    </submittedName>
</protein>
<evidence type="ECO:0000256" key="2">
    <source>
        <dbReference type="SAM" id="MobiDB-lite"/>
    </source>
</evidence>
<dbReference type="EMBL" id="VDMD01000011">
    <property type="protein sequence ID" value="TRM62886.1"/>
    <property type="molecule type" value="Genomic_DNA"/>
</dbReference>
<name>A0A550CDW3_9AGAR</name>
<reference evidence="3 4" key="1">
    <citation type="journal article" date="2019" name="New Phytol.">
        <title>Comparative genomics reveals unique wood-decay strategies and fruiting body development in the Schizophyllaceae.</title>
        <authorList>
            <person name="Almasi E."/>
            <person name="Sahu N."/>
            <person name="Krizsan K."/>
            <person name="Balint B."/>
            <person name="Kovacs G.M."/>
            <person name="Kiss B."/>
            <person name="Cseklye J."/>
            <person name="Drula E."/>
            <person name="Henrissat B."/>
            <person name="Nagy I."/>
            <person name="Chovatia M."/>
            <person name="Adam C."/>
            <person name="LaButti K."/>
            <person name="Lipzen A."/>
            <person name="Riley R."/>
            <person name="Grigoriev I.V."/>
            <person name="Nagy L.G."/>
        </authorList>
    </citation>
    <scope>NUCLEOTIDE SEQUENCE [LARGE SCALE GENOMIC DNA]</scope>
    <source>
        <strain evidence="3 4">NL-1724</strain>
    </source>
</reference>
<feature type="compositionally biased region" description="Basic and acidic residues" evidence="2">
    <location>
        <begin position="597"/>
        <end position="606"/>
    </location>
</feature>
<keyword evidence="1" id="KW-0175">Coiled coil</keyword>
<feature type="region of interest" description="Disordered" evidence="2">
    <location>
        <begin position="439"/>
        <end position="532"/>
    </location>
</feature>
<feature type="compositionally biased region" description="Basic and acidic residues" evidence="2">
    <location>
        <begin position="625"/>
        <end position="638"/>
    </location>
</feature>
<gene>
    <name evidence="3" type="ORF">BD626DRAFT_42697</name>
</gene>
<feature type="compositionally biased region" description="Basic and acidic residues" evidence="2">
    <location>
        <begin position="716"/>
        <end position="731"/>
    </location>
</feature>
<feature type="compositionally biased region" description="Polar residues" evidence="2">
    <location>
        <begin position="670"/>
        <end position="680"/>
    </location>
</feature>
<dbReference type="Proteomes" id="UP000320762">
    <property type="component" value="Unassembled WGS sequence"/>
</dbReference>
<feature type="compositionally biased region" description="Basic and acidic residues" evidence="2">
    <location>
        <begin position="738"/>
        <end position="754"/>
    </location>
</feature>
<evidence type="ECO:0000313" key="4">
    <source>
        <dbReference type="Proteomes" id="UP000320762"/>
    </source>
</evidence>
<sequence length="859" mass="90812">MKIKFFKRFGFLHRRSRSESAALPAANASLPPSQSAGALRSHPGAPYVVSERTPYLAGPAALPPLVAVPAITLSPPAPSYAPPTITLTAPASNSQERPLPSTTLSPPAALTLAPPIVLEDPPVSPEFALALQKFALFSPPALLEVDAPQPSEDDGSPSPTAVADLRSRIASLEAHNATLRSANQDLEQTIKADTVDLSARRAQYADTLEQLHAADTDAQDRKRAVVARLARLRTFAQALRDLDLDKARSNPRAAPLYCAATHDELVETLATNARAAAGNSASPWAEIVPMVEGAPTSPSYTHQVEDALVMRQAARRARRMTKFWKKRAEACGVDVAAVALSPTGAPWVDEEIPSLDVDGGDDELEGGDDVPVHAGPSTSTMGSVADDPFKFDAPGWGVGRRVDGMVEIGAVGDEEIGVAGKASVDAMEVELDGEVGVDEEFGVIDQQERKDEQDTLRTMAPPSRLPVPNSPSGRKMANSISELRVPSSSRKRGATTSQGRVRRSVSQSAISSTTSTHSTSTAVPPSTSTSVAPSVSILLPSASTSVAPSSSTAVTPSTSIAVAPSTSTAVVPSTSTAVTTSTSALAPLASQLFHEEMRASRSRERMSLGSLSSAKTRGEGTGTERSQERNAQSRERMPSARLSFGSLASVRNRSRSRSRKRRSASAGERGNTSAGKTQSGLVGERRAGGGEPLTESGTRQTGVSRARRSRSASRHGMVDEVGRRRVGDSFKRAKNGSRRVDDVGQEGTTRHEDNLCQDDAMTAGAGPSSIGAEFGERMVRRRPSRPRVSQSPGRRDRTLPVSIRLLKICFALCYLPCPLPFIPASSHLSICSGPVCLTDVSVWDRLFASFSTAQAPSTL</sequence>
<feature type="compositionally biased region" description="Low complexity" evidence="2">
    <location>
        <begin position="504"/>
        <end position="532"/>
    </location>
</feature>
<organism evidence="3 4">
    <name type="scientific">Schizophyllum amplum</name>
    <dbReference type="NCBI Taxonomy" id="97359"/>
    <lineage>
        <taxon>Eukaryota</taxon>
        <taxon>Fungi</taxon>
        <taxon>Dikarya</taxon>
        <taxon>Basidiomycota</taxon>
        <taxon>Agaricomycotina</taxon>
        <taxon>Agaricomycetes</taxon>
        <taxon>Agaricomycetidae</taxon>
        <taxon>Agaricales</taxon>
        <taxon>Schizophyllaceae</taxon>
        <taxon>Schizophyllum</taxon>
    </lineage>
</organism>
<evidence type="ECO:0000313" key="3">
    <source>
        <dbReference type="EMBL" id="TRM62886.1"/>
    </source>
</evidence>
<feature type="coiled-coil region" evidence="1">
    <location>
        <begin position="162"/>
        <end position="192"/>
    </location>
</feature>
<feature type="region of interest" description="Disordered" evidence="2">
    <location>
        <begin position="84"/>
        <end position="104"/>
    </location>
</feature>
<comment type="caution">
    <text evidence="3">The sequence shown here is derived from an EMBL/GenBank/DDBJ whole genome shotgun (WGS) entry which is preliminary data.</text>
</comment>